<dbReference type="Gene3D" id="2.30.30.760">
    <property type="match status" value="1"/>
</dbReference>
<accession>A0ABV3SBR9</accession>
<keyword evidence="3" id="KW-0282">Flagellum</keyword>
<dbReference type="InterPro" id="IPR039246">
    <property type="entry name" value="Flagellar_FlgA"/>
</dbReference>
<dbReference type="RefSeq" id="WP_367952090.1">
    <property type="nucleotide sequence ID" value="NZ_JBDPGJ010000001.1"/>
</dbReference>
<keyword evidence="1" id="KW-0732">Signal</keyword>
<evidence type="ECO:0000313" key="4">
    <source>
        <dbReference type="Proteomes" id="UP001556692"/>
    </source>
</evidence>
<dbReference type="Pfam" id="PF13144">
    <property type="entry name" value="ChapFlgA"/>
    <property type="match status" value="1"/>
</dbReference>
<dbReference type="InterPro" id="IPR017585">
    <property type="entry name" value="SAF_FlgA"/>
</dbReference>
<feature type="chain" id="PRO_5044956885" description="Flagella basal body P-ring formation protein FlgA" evidence="1">
    <location>
        <begin position="28"/>
        <end position="156"/>
    </location>
</feature>
<sequence>MGNRFLALFRATLAALVLGTSAGLATAQEMAVIPNRVIYPGETIEVAALIEVPLRRSSRITSAIAMYVDQIDGMVAKRTLLPGKLIPLSSVREAYLVEAGTPVRVNYVEGALQISTVGVPLQPGAAGDVVRVRNSESGAVLTGTVMVDGTIKVGGL</sequence>
<dbReference type="Proteomes" id="UP001556692">
    <property type="component" value="Unassembled WGS sequence"/>
</dbReference>
<evidence type="ECO:0000256" key="1">
    <source>
        <dbReference type="RuleBase" id="RU362063"/>
    </source>
</evidence>
<dbReference type="EMBL" id="JBDPGJ010000001">
    <property type="protein sequence ID" value="MEX0404190.1"/>
    <property type="molecule type" value="Genomic_DNA"/>
</dbReference>
<comment type="function">
    <text evidence="1">Involved in the assembly process of the P-ring formation. It may associate with FlgF on the rod constituting a structure essential for the P-ring assembly or may act as a modulator protein for the P-ring assembly.</text>
</comment>
<dbReference type="PANTHER" id="PTHR36307">
    <property type="entry name" value="FLAGELLA BASAL BODY P-RING FORMATION PROTEIN FLGA"/>
    <property type="match status" value="1"/>
</dbReference>
<keyword evidence="1" id="KW-1005">Bacterial flagellum biogenesis</keyword>
<proteinExistence type="inferred from homology"/>
<keyword evidence="1" id="KW-0574">Periplasm</keyword>
<keyword evidence="3" id="KW-0966">Cell projection</keyword>
<evidence type="ECO:0000259" key="2">
    <source>
        <dbReference type="Pfam" id="PF13144"/>
    </source>
</evidence>
<protein>
    <recommendedName>
        <fullName evidence="1">Flagella basal body P-ring formation protein FlgA</fullName>
    </recommendedName>
</protein>
<gene>
    <name evidence="3" type="primary">flgA</name>
    <name evidence="3" type="ORF">ABGN05_00780</name>
</gene>
<keyword evidence="3" id="KW-0969">Cilium</keyword>
<dbReference type="PANTHER" id="PTHR36307:SF1">
    <property type="entry name" value="FLAGELLA BASAL BODY P-RING FORMATION PROTEIN FLGA"/>
    <property type="match status" value="1"/>
</dbReference>
<dbReference type="NCBIfam" id="TIGR03170">
    <property type="entry name" value="flgA_cterm"/>
    <property type="match status" value="1"/>
</dbReference>
<dbReference type="CDD" id="cd11614">
    <property type="entry name" value="SAF_CpaB_FlgA_like"/>
    <property type="match status" value="1"/>
</dbReference>
<comment type="subcellular location">
    <subcellularLocation>
        <location evidence="1">Periplasm</location>
    </subcellularLocation>
</comment>
<feature type="domain" description="Flagella basal body P-ring formation protein FlgA SAF" evidence="2">
    <location>
        <begin position="32"/>
        <end position="153"/>
    </location>
</feature>
<feature type="signal peptide" evidence="1">
    <location>
        <begin position="1"/>
        <end position="27"/>
    </location>
</feature>
<reference evidence="3 4" key="1">
    <citation type="submission" date="2024-05" db="EMBL/GenBank/DDBJ databases">
        <authorList>
            <person name="Jiang F."/>
        </authorList>
    </citation>
    <scope>NUCLEOTIDE SEQUENCE [LARGE SCALE GENOMIC DNA]</scope>
    <source>
        <strain evidence="3 4">LZ166</strain>
    </source>
</reference>
<keyword evidence="4" id="KW-1185">Reference proteome</keyword>
<comment type="caution">
    <text evidence="3">The sequence shown here is derived from an EMBL/GenBank/DDBJ whole genome shotgun (WGS) entry which is preliminary data.</text>
</comment>
<name>A0ABV3SBR9_9HYPH</name>
<comment type="similarity">
    <text evidence="1">Belongs to the FlgA family.</text>
</comment>
<evidence type="ECO:0000313" key="3">
    <source>
        <dbReference type="EMBL" id="MEX0404190.1"/>
    </source>
</evidence>
<organism evidence="3 4">
    <name type="scientific">Aquibium pacificus</name>
    <dbReference type="NCBI Taxonomy" id="3153579"/>
    <lineage>
        <taxon>Bacteria</taxon>
        <taxon>Pseudomonadati</taxon>
        <taxon>Pseudomonadota</taxon>
        <taxon>Alphaproteobacteria</taxon>
        <taxon>Hyphomicrobiales</taxon>
        <taxon>Phyllobacteriaceae</taxon>
        <taxon>Aquibium</taxon>
    </lineage>
</organism>